<sequence>MSQGQTLSVAVLHLPQPVFSHGQLYVGVSRVSNPHGLKILSLDSQGNSDSVVCSTPRDQ</sequence>
<proteinExistence type="predicted"/>
<evidence type="ECO:0000313" key="1">
    <source>
        <dbReference type="EMBL" id="DBA03780.1"/>
    </source>
</evidence>
<gene>
    <name evidence="1" type="ORF">N0F65_005670</name>
</gene>
<organism evidence="1 2">
    <name type="scientific">Lagenidium giganteum</name>
    <dbReference type="NCBI Taxonomy" id="4803"/>
    <lineage>
        <taxon>Eukaryota</taxon>
        <taxon>Sar</taxon>
        <taxon>Stramenopiles</taxon>
        <taxon>Oomycota</taxon>
        <taxon>Peronosporomycetes</taxon>
        <taxon>Pythiales</taxon>
        <taxon>Pythiaceae</taxon>
    </lineage>
</organism>
<dbReference type="SUPFAM" id="SSF52540">
    <property type="entry name" value="P-loop containing nucleoside triphosphate hydrolases"/>
    <property type="match status" value="1"/>
</dbReference>
<comment type="caution">
    <text evidence="1">The sequence shown here is derived from an EMBL/GenBank/DDBJ whole genome shotgun (WGS) entry which is preliminary data.</text>
</comment>
<dbReference type="AlphaFoldDB" id="A0AAV2ZCR4"/>
<keyword evidence="2" id="KW-1185">Reference proteome</keyword>
<reference evidence="1" key="1">
    <citation type="submission" date="2022-11" db="EMBL/GenBank/DDBJ databases">
        <authorList>
            <person name="Morgan W.R."/>
            <person name="Tartar A."/>
        </authorList>
    </citation>
    <scope>NUCLEOTIDE SEQUENCE</scope>
    <source>
        <strain evidence="1">ARSEF 373</strain>
    </source>
</reference>
<evidence type="ECO:0000313" key="2">
    <source>
        <dbReference type="Proteomes" id="UP001146120"/>
    </source>
</evidence>
<reference evidence="1" key="2">
    <citation type="journal article" date="2023" name="Microbiol Resour">
        <title>Decontamination and Annotation of the Draft Genome Sequence of the Oomycete Lagenidium giganteum ARSEF 373.</title>
        <authorList>
            <person name="Morgan W.R."/>
            <person name="Tartar A."/>
        </authorList>
    </citation>
    <scope>NUCLEOTIDE SEQUENCE</scope>
    <source>
        <strain evidence="1">ARSEF 373</strain>
    </source>
</reference>
<accession>A0AAV2ZCR4</accession>
<protein>
    <submittedName>
        <fullName evidence="1">Uncharacterized protein</fullName>
    </submittedName>
</protein>
<dbReference type="EMBL" id="DAKRPA010000015">
    <property type="protein sequence ID" value="DBA03780.1"/>
    <property type="molecule type" value="Genomic_DNA"/>
</dbReference>
<dbReference type="Proteomes" id="UP001146120">
    <property type="component" value="Unassembled WGS sequence"/>
</dbReference>
<dbReference type="InterPro" id="IPR027417">
    <property type="entry name" value="P-loop_NTPase"/>
</dbReference>
<name>A0AAV2ZCR4_9STRA</name>